<dbReference type="CDD" id="cd00093">
    <property type="entry name" value="HTH_XRE"/>
    <property type="match status" value="1"/>
</dbReference>
<dbReference type="InterPro" id="IPR010982">
    <property type="entry name" value="Lambda_DNA-bd_dom_sf"/>
</dbReference>
<proteinExistence type="predicted"/>
<gene>
    <name evidence="2" type="ORF">ACFQ21_00990</name>
</gene>
<dbReference type="RefSeq" id="WP_377573530.1">
    <property type="nucleotide sequence ID" value="NZ_JBHTKA010000001.1"/>
</dbReference>
<evidence type="ECO:0000259" key="1">
    <source>
        <dbReference type="PROSITE" id="PS50943"/>
    </source>
</evidence>
<dbReference type="SMART" id="SM00530">
    <property type="entry name" value="HTH_XRE"/>
    <property type="match status" value="1"/>
</dbReference>
<protein>
    <submittedName>
        <fullName evidence="2">Helix-turn-helix domain-containing protein</fullName>
    </submittedName>
</protein>
<organism evidence="2 3">
    <name type="scientific">Ohtaekwangia kribbensis</name>
    <dbReference type="NCBI Taxonomy" id="688913"/>
    <lineage>
        <taxon>Bacteria</taxon>
        <taxon>Pseudomonadati</taxon>
        <taxon>Bacteroidota</taxon>
        <taxon>Cytophagia</taxon>
        <taxon>Cytophagales</taxon>
        <taxon>Fulvivirgaceae</taxon>
        <taxon>Ohtaekwangia</taxon>
    </lineage>
</organism>
<dbReference type="InterPro" id="IPR001387">
    <property type="entry name" value="Cro/C1-type_HTH"/>
</dbReference>
<sequence length="86" mass="9830">MAKKSKFEIEVIDKVKELRLKKKLTQDDIAMFLNASRGFIGQIESQDSASKYNLNHLNKLAQEMGCSPKDFIPEKTLTESKGRKKN</sequence>
<keyword evidence="3" id="KW-1185">Reference proteome</keyword>
<comment type="caution">
    <text evidence="2">The sequence shown here is derived from an EMBL/GenBank/DDBJ whole genome shotgun (WGS) entry which is preliminary data.</text>
</comment>
<accession>A0ABW3JVF3</accession>
<dbReference type="Proteomes" id="UP001597112">
    <property type="component" value="Unassembled WGS sequence"/>
</dbReference>
<dbReference type="EMBL" id="JBHTKA010000001">
    <property type="protein sequence ID" value="MFD0997852.1"/>
    <property type="molecule type" value="Genomic_DNA"/>
</dbReference>
<reference evidence="3" key="1">
    <citation type="journal article" date="2019" name="Int. J. Syst. Evol. Microbiol.">
        <title>The Global Catalogue of Microorganisms (GCM) 10K type strain sequencing project: providing services to taxonomists for standard genome sequencing and annotation.</title>
        <authorList>
            <consortium name="The Broad Institute Genomics Platform"/>
            <consortium name="The Broad Institute Genome Sequencing Center for Infectious Disease"/>
            <person name="Wu L."/>
            <person name="Ma J."/>
        </authorList>
    </citation>
    <scope>NUCLEOTIDE SEQUENCE [LARGE SCALE GENOMIC DNA]</scope>
    <source>
        <strain evidence="3">CCUG 58938</strain>
    </source>
</reference>
<evidence type="ECO:0000313" key="2">
    <source>
        <dbReference type="EMBL" id="MFD0997852.1"/>
    </source>
</evidence>
<dbReference type="SUPFAM" id="SSF47413">
    <property type="entry name" value="lambda repressor-like DNA-binding domains"/>
    <property type="match status" value="1"/>
</dbReference>
<dbReference type="Gene3D" id="1.10.260.40">
    <property type="entry name" value="lambda repressor-like DNA-binding domains"/>
    <property type="match status" value="1"/>
</dbReference>
<name>A0ABW3JVF3_9BACT</name>
<feature type="domain" description="HTH cro/C1-type" evidence="1">
    <location>
        <begin position="15"/>
        <end position="71"/>
    </location>
</feature>
<dbReference type="PROSITE" id="PS50943">
    <property type="entry name" value="HTH_CROC1"/>
    <property type="match status" value="1"/>
</dbReference>
<evidence type="ECO:0000313" key="3">
    <source>
        <dbReference type="Proteomes" id="UP001597112"/>
    </source>
</evidence>